<dbReference type="SUPFAM" id="SSF53335">
    <property type="entry name" value="S-adenosyl-L-methionine-dependent methyltransferases"/>
    <property type="match status" value="1"/>
</dbReference>
<keyword evidence="4" id="KW-1185">Reference proteome</keyword>
<evidence type="ECO:0000313" key="3">
    <source>
        <dbReference type="EMBL" id="RAI03459.1"/>
    </source>
</evidence>
<dbReference type="InterPro" id="IPR029063">
    <property type="entry name" value="SAM-dependent_MTases_sf"/>
</dbReference>
<sequence>MDRAAFIKANTLLTAPSHVPEIVLHLADEALPLWQKTEEELGEAGLPPPFWAFAWAGGQALARYILDDPSLVAGRRVLDVGAGGGIAAIAAARSGASSVRANEIDAFALEAIALNVAANGVSVDVVSGDLLGGEADADVVLAGDIFYERSLADRAFAFLRRAQAAGATVLIGDPKRTYLPADSLIVVATYEVPVPLALEDADVKRTRVWRLA</sequence>
<proteinExistence type="predicted"/>
<dbReference type="PANTHER" id="PTHR43648:SF1">
    <property type="entry name" value="ELECTRON TRANSFER FLAVOPROTEIN BETA SUBUNIT LYSINE METHYLTRANSFERASE"/>
    <property type="match status" value="1"/>
</dbReference>
<keyword evidence="1 3" id="KW-0489">Methyltransferase</keyword>
<evidence type="ECO:0000256" key="2">
    <source>
        <dbReference type="ARBA" id="ARBA00022679"/>
    </source>
</evidence>
<name>A0A8B2P4E6_9HYPH</name>
<dbReference type="PANTHER" id="PTHR43648">
    <property type="entry name" value="ELECTRON TRANSFER FLAVOPROTEIN BETA SUBUNIT LYSINE METHYLTRANSFERASE"/>
    <property type="match status" value="1"/>
</dbReference>
<dbReference type="AlphaFoldDB" id="A0A8B2P4E6"/>
<dbReference type="Proteomes" id="UP000249590">
    <property type="component" value="Unassembled WGS sequence"/>
</dbReference>
<dbReference type="Gene3D" id="3.40.50.150">
    <property type="entry name" value="Vaccinia Virus protein VP39"/>
    <property type="match status" value="1"/>
</dbReference>
<dbReference type="GO" id="GO:0032259">
    <property type="term" value="P:methylation"/>
    <property type="evidence" value="ECO:0007669"/>
    <property type="project" value="UniProtKB-KW"/>
</dbReference>
<accession>A0A8B2P4E6</accession>
<dbReference type="InterPro" id="IPR050078">
    <property type="entry name" value="Ribosomal_L11_MeTrfase_PrmA"/>
</dbReference>
<keyword evidence="2" id="KW-0808">Transferase</keyword>
<organism evidence="3 4">
    <name type="scientific">Acuticoccus sediminis</name>
    <dbReference type="NCBI Taxonomy" id="2184697"/>
    <lineage>
        <taxon>Bacteria</taxon>
        <taxon>Pseudomonadati</taxon>
        <taxon>Pseudomonadota</taxon>
        <taxon>Alphaproteobacteria</taxon>
        <taxon>Hyphomicrobiales</taxon>
        <taxon>Amorphaceae</taxon>
        <taxon>Acuticoccus</taxon>
    </lineage>
</organism>
<protein>
    <submittedName>
        <fullName evidence="3">Nicotinamide N-methylase</fullName>
    </submittedName>
</protein>
<dbReference type="OrthoDB" id="9794615at2"/>
<dbReference type="EMBL" id="QHHQ01000001">
    <property type="protein sequence ID" value="RAI03459.1"/>
    <property type="molecule type" value="Genomic_DNA"/>
</dbReference>
<dbReference type="GO" id="GO:0016279">
    <property type="term" value="F:protein-lysine N-methyltransferase activity"/>
    <property type="evidence" value="ECO:0007669"/>
    <property type="project" value="TreeGrafter"/>
</dbReference>
<reference evidence="3 4" key="1">
    <citation type="submission" date="2018-05" db="EMBL/GenBank/DDBJ databases">
        <title>Acuticoccus sediminis sp. nov., isolated from deep-sea sediment of Indian Ocean.</title>
        <authorList>
            <person name="Liu X."/>
            <person name="Lai Q."/>
            <person name="Du Y."/>
            <person name="Sun F."/>
            <person name="Zhang X."/>
            <person name="Wang S."/>
            <person name="Shao Z."/>
        </authorList>
    </citation>
    <scope>NUCLEOTIDE SEQUENCE [LARGE SCALE GENOMIC DNA]</scope>
    <source>
        <strain evidence="3 4">PTG4-2</strain>
    </source>
</reference>
<dbReference type="Pfam" id="PF06325">
    <property type="entry name" value="PrmA"/>
    <property type="match status" value="1"/>
</dbReference>
<dbReference type="RefSeq" id="WP_111342166.1">
    <property type="nucleotide sequence ID" value="NZ_QHHQ01000001.1"/>
</dbReference>
<comment type="caution">
    <text evidence="3">The sequence shown here is derived from an EMBL/GenBank/DDBJ whole genome shotgun (WGS) entry which is preliminary data.</text>
</comment>
<evidence type="ECO:0000313" key="4">
    <source>
        <dbReference type="Proteomes" id="UP000249590"/>
    </source>
</evidence>
<evidence type="ECO:0000256" key="1">
    <source>
        <dbReference type="ARBA" id="ARBA00022603"/>
    </source>
</evidence>
<gene>
    <name evidence="3" type="ORF">DLJ53_02830</name>
</gene>